<evidence type="ECO:0000313" key="2">
    <source>
        <dbReference type="Proteomes" id="UP000324222"/>
    </source>
</evidence>
<dbReference type="Proteomes" id="UP000324222">
    <property type="component" value="Unassembled WGS sequence"/>
</dbReference>
<protein>
    <submittedName>
        <fullName evidence="1">Uncharacterized protein</fullName>
    </submittedName>
</protein>
<gene>
    <name evidence="1" type="ORF">E2C01_088943</name>
</gene>
<name>A0A5B7J7I8_PORTR</name>
<proteinExistence type="predicted"/>
<comment type="caution">
    <text evidence="1">The sequence shown here is derived from an EMBL/GenBank/DDBJ whole genome shotgun (WGS) entry which is preliminary data.</text>
</comment>
<dbReference type="AlphaFoldDB" id="A0A5B7J7I8"/>
<evidence type="ECO:0000313" key="1">
    <source>
        <dbReference type="EMBL" id="MPC93801.1"/>
    </source>
</evidence>
<reference evidence="1 2" key="1">
    <citation type="submission" date="2019-05" db="EMBL/GenBank/DDBJ databases">
        <title>Another draft genome of Portunus trituberculatus and its Hox gene families provides insights of decapod evolution.</title>
        <authorList>
            <person name="Jeong J.-H."/>
            <person name="Song I."/>
            <person name="Kim S."/>
            <person name="Choi T."/>
            <person name="Kim D."/>
            <person name="Ryu S."/>
            <person name="Kim W."/>
        </authorList>
    </citation>
    <scope>NUCLEOTIDE SEQUENCE [LARGE SCALE GENOMIC DNA]</scope>
    <source>
        <tissue evidence="1">Muscle</tissue>
    </source>
</reference>
<accession>A0A5B7J7I8</accession>
<sequence>MKKKNPNKFMRECEERELAKTIIKQIQDSTQELDQEVEEVIRLGRFSEWGKRPMKVRMRPQAAVEEIMARRGKLSDDTEHKDIWIKKRYEHRGEGKEESAKK</sequence>
<dbReference type="EMBL" id="VSRR010096136">
    <property type="protein sequence ID" value="MPC93801.1"/>
    <property type="molecule type" value="Genomic_DNA"/>
</dbReference>
<organism evidence="1 2">
    <name type="scientific">Portunus trituberculatus</name>
    <name type="common">Swimming crab</name>
    <name type="synonym">Neptunus trituberculatus</name>
    <dbReference type="NCBI Taxonomy" id="210409"/>
    <lineage>
        <taxon>Eukaryota</taxon>
        <taxon>Metazoa</taxon>
        <taxon>Ecdysozoa</taxon>
        <taxon>Arthropoda</taxon>
        <taxon>Crustacea</taxon>
        <taxon>Multicrustacea</taxon>
        <taxon>Malacostraca</taxon>
        <taxon>Eumalacostraca</taxon>
        <taxon>Eucarida</taxon>
        <taxon>Decapoda</taxon>
        <taxon>Pleocyemata</taxon>
        <taxon>Brachyura</taxon>
        <taxon>Eubrachyura</taxon>
        <taxon>Portunoidea</taxon>
        <taxon>Portunidae</taxon>
        <taxon>Portuninae</taxon>
        <taxon>Portunus</taxon>
    </lineage>
</organism>
<keyword evidence="2" id="KW-1185">Reference proteome</keyword>